<sequence>MTNFNLQTQCETILHFWNNGTRSARSAREIHKTTKIPIRTIYNNTQKTQRN</sequence>
<dbReference type="Proteomes" id="UP000789508">
    <property type="component" value="Unassembled WGS sequence"/>
</dbReference>
<proteinExistence type="predicted"/>
<evidence type="ECO:0000313" key="2">
    <source>
        <dbReference type="Proteomes" id="UP000789508"/>
    </source>
</evidence>
<evidence type="ECO:0000313" key="1">
    <source>
        <dbReference type="EMBL" id="CAG8566220.1"/>
    </source>
</evidence>
<reference evidence="1" key="1">
    <citation type="submission" date="2021-06" db="EMBL/GenBank/DDBJ databases">
        <authorList>
            <person name="Kallberg Y."/>
            <person name="Tangrot J."/>
            <person name="Rosling A."/>
        </authorList>
    </citation>
    <scope>NUCLEOTIDE SEQUENCE</scope>
    <source>
        <strain evidence="1">FL130A</strain>
    </source>
</reference>
<accession>A0A9N9BJV4</accession>
<name>A0A9N9BJV4_9GLOM</name>
<comment type="caution">
    <text evidence="1">The sequence shown here is derived from an EMBL/GenBank/DDBJ whole genome shotgun (WGS) entry which is preliminary data.</text>
</comment>
<organism evidence="1 2">
    <name type="scientific">Ambispora leptoticha</name>
    <dbReference type="NCBI Taxonomy" id="144679"/>
    <lineage>
        <taxon>Eukaryota</taxon>
        <taxon>Fungi</taxon>
        <taxon>Fungi incertae sedis</taxon>
        <taxon>Mucoromycota</taxon>
        <taxon>Glomeromycotina</taxon>
        <taxon>Glomeromycetes</taxon>
        <taxon>Archaeosporales</taxon>
        <taxon>Ambisporaceae</taxon>
        <taxon>Ambispora</taxon>
    </lineage>
</organism>
<gene>
    <name evidence="1" type="ORF">ALEPTO_LOCUS6594</name>
</gene>
<keyword evidence="2" id="KW-1185">Reference proteome</keyword>
<dbReference type="AlphaFoldDB" id="A0A9N9BJV4"/>
<feature type="non-terminal residue" evidence="1">
    <location>
        <position position="51"/>
    </location>
</feature>
<protein>
    <submittedName>
        <fullName evidence="1">12782_t:CDS:1</fullName>
    </submittedName>
</protein>
<dbReference type="EMBL" id="CAJVPS010002349">
    <property type="protein sequence ID" value="CAG8566220.1"/>
    <property type="molecule type" value="Genomic_DNA"/>
</dbReference>